<name>A0A6C0DAX0_9ZZZZ</name>
<organism evidence="1">
    <name type="scientific">viral metagenome</name>
    <dbReference type="NCBI Taxonomy" id="1070528"/>
    <lineage>
        <taxon>unclassified sequences</taxon>
        <taxon>metagenomes</taxon>
        <taxon>organismal metagenomes</taxon>
    </lineage>
</organism>
<evidence type="ECO:0000313" key="1">
    <source>
        <dbReference type="EMBL" id="QHT12775.1"/>
    </source>
</evidence>
<proteinExistence type="predicted"/>
<protein>
    <submittedName>
        <fullName evidence="1">Uncharacterized protein</fullName>
    </submittedName>
</protein>
<reference evidence="1" key="1">
    <citation type="journal article" date="2020" name="Nature">
        <title>Giant virus diversity and host interactions through global metagenomics.</title>
        <authorList>
            <person name="Schulz F."/>
            <person name="Roux S."/>
            <person name="Paez-Espino D."/>
            <person name="Jungbluth S."/>
            <person name="Walsh D.A."/>
            <person name="Denef V.J."/>
            <person name="McMahon K.D."/>
            <person name="Konstantinidis K.T."/>
            <person name="Eloe-Fadrosh E.A."/>
            <person name="Kyrpides N.C."/>
            <person name="Woyke T."/>
        </authorList>
    </citation>
    <scope>NUCLEOTIDE SEQUENCE</scope>
    <source>
        <strain evidence="1">GVMAG-M-3300023174-130</strain>
    </source>
</reference>
<dbReference type="AlphaFoldDB" id="A0A6C0DAX0"/>
<sequence length="135" mass="15379">MANFGEKEVFRITPELGKYYEWAESTRRSGVWPNEKRFAPRDNVIYVGELINISKGGWGDGSWRTDTFLHKETKTIVHYSYGGDTCFIEVPCKEKHKVDQISIISQAPGNIETNPQQSAVLGFYGLKSIIKDFLT</sequence>
<dbReference type="EMBL" id="MN739550">
    <property type="protein sequence ID" value="QHT12775.1"/>
    <property type="molecule type" value="Genomic_DNA"/>
</dbReference>
<accession>A0A6C0DAX0</accession>